<evidence type="ECO:0000313" key="2">
    <source>
        <dbReference type="Proteomes" id="UP000653002"/>
    </source>
</evidence>
<proteinExistence type="predicted"/>
<organism evidence="1 2">
    <name type="scientific">Xanthomonas citri pv. citri</name>
    <dbReference type="NCBI Taxonomy" id="611301"/>
    <lineage>
        <taxon>Bacteria</taxon>
        <taxon>Pseudomonadati</taxon>
        <taxon>Pseudomonadota</taxon>
        <taxon>Gammaproteobacteria</taxon>
        <taxon>Lysobacterales</taxon>
        <taxon>Lysobacteraceae</taxon>
        <taxon>Xanthomonas</taxon>
    </lineage>
</organism>
<reference evidence="1" key="1">
    <citation type="submission" date="2020-01" db="EMBL/GenBank/DDBJ databases">
        <authorList>
            <person name="Richard D."/>
        </authorList>
    </citation>
    <scope>NUCLEOTIDE SEQUENCE</scope>
    <source>
        <strain evidence="1">JP541</strain>
    </source>
</reference>
<dbReference type="Proteomes" id="UP000653002">
    <property type="component" value="Unassembled WGS sequence"/>
</dbReference>
<name>A0A8I0H7E2_XANCI</name>
<feature type="non-terminal residue" evidence="1">
    <location>
        <position position="1"/>
    </location>
</feature>
<comment type="caution">
    <text evidence="1">The sequence shown here is derived from an EMBL/GenBank/DDBJ whole genome shotgun (WGS) entry which is preliminary data.</text>
</comment>
<accession>A0A8I0H7E2</accession>
<protein>
    <submittedName>
        <fullName evidence="1">ABC transporter permease</fullName>
    </submittedName>
</protein>
<sequence length="92" mass="10647">ATVNPEAVISMPTLWNGGGGNYSWRGGDSYPEYIRFRPGADKSVVNARIDAMIEKYRPEEDKKKYGYTAFVKPIRDTYRNYESVERMRNIMT</sequence>
<feature type="non-terminal residue" evidence="1">
    <location>
        <position position="92"/>
    </location>
</feature>
<dbReference type="EMBL" id="JAABFR010001380">
    <property type="protein sequence ID" value="MBD4337835.1"/>
    <property type="molecule type" value="Genomic_DNA"/>
</dbReference>
<gene>
    <name evidence="1" type="ORF">GUH15_17595</name>
</gene>
<dbReference type="AlphaFoldDB" id="A0A8I0H7E2"/>
<evidence type="ECO:0000313" key="1">
    <source>
        <dbReference type="EMBL" id="MBD4337835.1"/>
    </source>
</evidence>